<evidence type="ECO:0000313" key="3">
    <source>
        <dbReference type="Proteomes" id="UP000190130"/>
    </source>
</evidence>
<feature type="region of interest" description="Disordered" evidence="1">
    <location>
        <begin position="159"/>
        <end position="206"/>
    </location>
</feature>
<gene>
    <name evidence="2" type="ORF">SAMN05660750_04084</name>
</gene>
<protein>
    <submittedName>
        <fullName evidence="2">Uncharacterized protein</fullName>
    </submittedName>
</protein>
<dbReference type="RefSeq" id="WP_139384488.1">
    <property type="nucleotide sequence ID" value="NZ_FUYX01000013.1"/>
</dbReference>
<feature type="compositionally biased region" description="Basic and acidic residues" evidence="1">
    <location>
        <begin position="186"/>
        <end position="198"/>
    </location>
</feature>
<accession>A0A1T5GID2</accession>
<feature type="compositionally biased region" description="Acidic residues" evidence="1">
    <location>
        <begin position="160"/>
        <end position="175"/>
    </location>
</feature>
<evidence type="ECO:0000313" key="2">
    <source>
        <dbReference type="EMBL" id="SKC08136.1"/>
    </source>
</evidence>
<reference evidence="2 3" key="1">
    <citation type="submission" date="2017-02" db="EMBL/GenBank/DDBJ databases">
        <authorList>
            <person name="Peterson S.W."/>
        </authorList>
    </citation>
    <scope>NUCLEOTIDE SEQUENCE [LARGE SCALE GENOMIC DNA]</scope>
    <source>
        <strain evidence="2 3">DSM 9653</strain>
    </source>
</reference>
<dbReference type="OrthoDB" id="8368664at2"/>
<dbReference type="Proteomes" id="UP000190130">
    <property type="component" value="Unassembled WGS sequence"/>
</dbReference>
<dbReference type="AlphaFoldDB" id="A0A1T5GID2"/>
<name>A0A1T5GID2_9HYPH</name>
<dbReference type="EMBL" id="FUYX01000013">
    <property type="protein sequence ID" value="SKC08136.1"/>
    <property type="molecule type" value="Genomic_DNA"/>
</dbReference>
<proteinExistence type="predicted"/>
<evidence type="ECO:0000256" key="1">
    <source>
        <dbReference type="SAM" id="MobiDB-lite"/>
    </source>
</evidence>
<organism evidence="2 3">
    <name type="scientific">Bosea thiooxidans</name>
    <dbReference type="NCBI Taxonomy" id="53254"/>
    <lineage>
        <taxon>Bacteria</taxon>
        <taxon>Pseudomonadati</taxon>
        <taxon>Pseudomonadota</taxon>
        <taxon>Alphaproteobacteria</taxon>
        <taxon>Hyphomicrobiales</taxon>
        <taxon>Boseaceae</taxon>
        <taxon>Bosea</taxon>
    </lineage>
</organism>
<sequence length="358" mass="38710">MISSVISSMPFKAPADPNDAAGRRAVLEILRAADNDNTAPPRLDADDDRATLLKPEFAARLMWKRLRELAESTGAGSNWYGAAHAFDDSAPSAPEASVENLWPVETLLRAAHDGVDYRLQDGRVVPYGGCSGALEYSEATGRAIQVGRLVLADDLRTEAANDDEATSSETEEDADRVEIVGGIRRPASDGEAEKKDRDEGDEPEPLGIDEAIATLAGEPIRRGNVSSDSSYNARIARAGSITGIRHRTRAGKVITLTRPRNMDGAYRDRCTEPPPPIQRANTEDAIDARQRLARLEAVLPPQTVAILDFSIDATSFEAIGEFIGKSGEYARKAGRRALIKACAELDAAMNQNKFYYAA</sequence>